<organism evidence="2 3">
    <name type="scientific">Corallococcus exercitus</name>
    <dbReference type="NCBI Taxonomy" id="2316736"/>
    <lineage>
        <taxon>Bacteria</taxon>
        <taxon>Pseudomonadati</taxon>
        <taxon>Myxococcota</taxon>
        <taxon>Myxococcia</taxon>
        <taxon>Myxococcales</taxon>
        <taxon>Cystobacterineae</taxon>
        <taxon>Myxococcaceae</taxon>
        <taxon>Corallococcus</taxon>
    </lineage>
</organism>
<dbReference type="Gene3D" id="1.10.1200.10">
    <property type="entry name" value="ACP-like"/>
    <property type="match status" value="1"/>
</dbReference>
<dbReference type="Proteomes" id="UP000563426">
    <property type="component" value="Unassembled WGS sequence"/>
</dbReference>
<evidence type="ECO:0008006" key="4">
    <source>
        <dbReference type="Google" id="ProtNLM"/>
    </source>
</evidence>
<dbReference type="RefSeq" id="WP_171432859.1">
    <property type="nucleotide sequence ID" value="NZ_JABFJV010000007.1"/>
</dbReference>
<evidence type="ECO:0000313" key="3">
    <source>
        <dbReference type="Proteomes" id="UP000563426"/>
    </source>
</evidence>
<protein>
    <recommendedName>
        <fullName evidence="4">Acyl carrier protein</fullName>
    </recommendedName>
</protein>
<keyword evidence="3" id="KW-1185">Reference proteome</keyword>
<evidence type="ECO:0000313" key="2">
    <source>
        <dbReference type="EMBL" id="NOK32041.1"/>
    </source>
</evidence>
<comment type="caution">
    <text evidence="2">The sequence shown here is derived from an EMBL/GenBank/DDBJ whole genome shotgun (WGS) entry which is preliminary data.</text>
</comment>
<sequence length="90" mass="9571">MNKDVFIRTLSEALQQEPSQLDLSKSFIDNGGYSLAAVRWIDSIYPATGVVMNFFDVMGTEPLQALLDAPAEGASTSGAEASSDVDEGVI</sequence>
<name>A0A7Y4KE66_9BACT</name>
<reference evidence="2 3" key="1">
    <citation type="submission" date="2020-05" db="EMBL/GenBank/DDBJ databases">
        <authorList>
            <person name="Whitworth D."/>
        </authorList>
    </citation>
    <scope>NUCLEOTIDE SEQUENCE [LARGE SCALE GENOMIC DNA]</scope>
    <source>
        <strain evidence="2 3">AB043B</strain>
    </source>
</reference>
<dbReference type="SUPFAM" id="SSF47336">
    <property type="entry name" value="ACP-like"/>
    <property type="match status" value="1"/>
</dbReference>
<feature type="region of interest" description="Disordered" evidence="1">
    <location>
        <begin position="69"/>
        <end position="90"/>
    </location>
</feature>
<dbReference type="AlphaFoldDB" id="A0A7Y4KE66"/>
<evidence type="ECO:0000256" key="1">
    <source>
        <dbReference type="SAM" id="MobiDB-lite"/>
    </source>
</evidence>
<dbReference type="EMBL" id="JABFJV010000007">
    <property type="protein sequence ID" value="NOK32041.1"/>
    <property type="molecule type" value="Genomic_DNA"/>
</dbReference>
<feature type="compositionally biased region" description="Low complexity" evidence="1">
    <location>
        <begin position="71"/>
        <end position="82"/>
    </location>
</feature>
<accession>A0A7Y4KE66</accession>
<proteinExistence type="predicted"/>
<gene>
    <name evidence="2" type="ORF">HMI49_02330</name>
</gene>
<dbReference type="InterPro" id="IPR036736">
    <property type="entry name" value="ACP-like_sf"/>
</dbReference>